<reference evidence="2 3" key="1">
    <citation type="submission" date="2017-05" db="EMBL/GenBank/DDBJ databases">
        <title>Draft genome sequence of Elsinoe australis.</title>
        <authorList>
            <person name="Cheng Q."/>
        </authorList>
    </citation>
    <scope>NUCLEOTIDE SEQUENCE [LARGE SCALE GENOMIC DNA]</scope>
    <source>
        <strain evidence="2 3">NL1</strain>
    </source>
</reference>
<proteinExistence type="predicted"/>
<evidence type="ECO:0000256" key="1">
    <source>
        <dbReference type="SAM" id="MobiDB-lite"/>
    </source>
</evidence>
<organism evidence="2 3">
    <name type="scientific">Elsinoe australis</name>
    <dbReference type="NCBI Taxonomy" id="40998"/>
    <lineage>
        <taxon>Eukaryota</taxon>
        <taxon>Fungi</taxon>
        <taxon>Dikarya</taxon>
        <taxon>Ascomycota</taxon>
        <taxon>Pezizomycotina</taxon>
        <taxon>Dothideomycetes</taxon>
        <taxon>Dothideomycetidae</taxon>
        <taxon>Myriangiales</taxon>
        <taxon>Elsinoaceae</taxon>
        <taxon>Elsinoe</taxon>
    </lineage>
</organism>
<keyword evidence="3" id="KW-1185">Reference proteome</keyword>
<feature type="compositionally biased region" description="Low complexity" evidence="1">
    <location>
        <begin position="64"/>
        <end position="74"/>
    </location>
</feature>
<feature type="compositionally biased region" description="Low complexity" evidence="1">
    <location>
        <begin position="36"/>
        <end position="55"/>
    </location>
</feature>
<comment type="caution">
    <text evidence="2">The sequence shown here is derived from an EMBL/GenBank/DDBJ whole genome shotgun (WGS) entry which is preliminary data.</text>
</comment>
<dbReference type="EMBL" id="NHZQ01000060">
    <property type="protein sequence ID" value="PSK56912.1"/>
    <property type="molecule type" value="Genomic_DNA"/>
</dbReference>
<dbReference type="OrthoDB" id="3934095at2759"/>
<accession>A0A2P8A8X2</accession>
<gene>
    <name evidence="2" type="ORF">B9Z65_6536</name>
</gene>
<feature type="region of interest" description="Disordered" evidence="1">
    <location>
        <begin position="1"/>
        <end position="99"/>
    </location>
</feature>
<feature type="region of interest" description="Disordered" evidence="1">
    <location>
        <begin position="140"/>
        <end position="175"/>
    </location>
</feature>
<dbReference type="Proteomes" id="UP000243723">
    <property type="component" value="Unassembled WGS sequence"/>
</dbReference>
<feature type="compositionally biased region" description="Polar residues" evidence="1">
    <location>
        <begin position="1"/>
        <end position="12"/>
    </location>
</feature>
<sequence length="175" mass="19476">MSAPSTPTTPMSIDSPAFMHSSMQSPMDTHAWRSDAAPSRAQSNSSQSSQSVKSSLKAHYQYDQSQHSVVQSQVPPIPARAPGHALHTPKQALKKRRSPRVYSLRELRARDSEAQLRSIYEAHTLAYLNDAIEPYRRATTPGRSKWSFSDSSGDESIKEEAGEEDEFFMAPERIG</sequence>
<dbReference type="AlphaFoldDB" id="A0A2P8A8X2"/>
<name>A0A2P8A8X2_9PEZI</name>
<evidence type="ECO:0000313" key="2">
    <source>
        <dbReference type="EMBL" id="PSK56912.1"/>
    </source>
</evidence>
<evidence type="ECO:0000313" key="3">
    <source>
        <dbReference type="Proteomes" id="UP000243723"/>
    </source>
</evidence>
<protein>
    <submittedName>
        <fullName evidence="2">Uncharacterized protein</fullName>
    </submittedName>
</protein>